<evidence type="ECO:0000259" key="5">
    <source>
        <dbReference type="Pfam" id="PF24780"/>
    </source>
</evidence>
<evidence type="ECO:0000256" key="3">
    <source>
        <dbReference type="PROSITE-ProRule" id="PRU00221"/>
    </source>
</evidence>
<organism evidence="7 8">
    <name type="scientific">Astyanax mexicanus</name>
    <name type="common">Blind cave fish</name>
    <name type="synonym">Astyanax fasciatus mexicanus</name>
    <dbReference type="NCBI Taxonomy" id="7994"/>
    <lineage>
        <taxon>Eukaryota</taxon>
        <taxon>Metazoa</taxon>
        <taxon>Chordata</taxon>
        <taxon>Craniata</taxon>
        <taxon>Vertebrata</taxon>
        <taxon>Euteleostomi</taxon>
        <taxon>Actinopterygii</taxon>
        <taxon>Neopterygii</taxon>
        <taxon>Teleostei</taxon>
        <taxon>Ostariophysi</taxon>
        <taxon>Characiformes</taxon>
        <taxon>Characoidei</taxon>
        <taxon>Acestrorhamphidae</taxon>
        <taxon>Acestrorhamphinae</taxon>
        <taxon>Astyanax</taxon>
    </lineage>
</organism>
<sequence length="1480" mass="161331">MVFTMEGTTIKSRIRSLLRSPSIKLKKNRPRANKESLSNKVTLERVLGITTSGSSGLTCDPYSGTVAYPAGCVVVLLNPKKNRQQHIINTSRKTITTLAFSSDGKYLVTGESGHLPAVRVWDAAEGSQVVELQEHKYGVACVAFSPNSKYIVSVGYQHDMSVNVWAWKKNTLVATNKVSSKVTAVSFSEDSSYFVTAGNRHVRFWYLEPCNSNKQPTAPVPLLGRSGLLGELQNNFFCDVACGHGKKSESTFCITSSGLLCEFNAKRMLDKWVDLRTSRACSLSVTEGLIFCACADGTVRVFSPFDLNFICTLPRPHHLGTDVAAVTQASHVFSSKPDSRYPDPVAVTYDPVNLWLSCVYNDHSLYVWNVRDLQRVGRVHSALYHSDCVWDLQIYPKSQDRQPTEHTPAGAFFSCSADNTVRMWSTEAHSIPTSANALSSDLLKVIYIDNNTETSLETEGSVSNGTEKPEGLASESRTGIRSICVSPDGKHLASGDRAGTLRVHDLSNMEEILKVEAHDSEILCLEYSKPETGIQLFATAGRDRLIHVLDVEEDYKLLQTLDEHSSSITAVRFTANEGKVRMISCGADKSLYFRTAHRAFRGVKFKRTHHVVRKSTLYDMDVDPTCKYAAVACQDRSIRVFNISSGKQKKSFKGSQAEDGGLLKVQVDPSGLYVATSCSDKNISLLDFSTGECLATMFGHSEIITSIKFTSDCRHLISVSGDSCIFIWRLAPELTINMRHRLEQLKHCQSSPASTNSVFRSASTGSLELHSALSITTCSSDSEEDEEEEYYDERFEETHTQDHEPHHLSTEDDQGASDEGNDWDPSIKESSAGSGASETSGLEAPRPRRRWSCRVGSQELMVRSMLELREPESFSGPGSPKTGYAGQLCHQETSGSTASLQEDTQRSKKRRARPHSAWLAPASSPEPEGVVLYPEMWPSTDSLPGAYKVQGKETQHRDCHIPDSGSSTGYGSGGSSPEQGRGDDPEPVSTDEEQSNHEEDVRGWLHKPESPKQESFLKEHFETLAETENMAGKHPGHRGSISARFLAQSSSTRKPIPFLSKTSRTSSGPSAEVEPLISAVRPLHEEKSQSTGFEKKAQSNPPQLCTKLKRKKAFAAHPSRVASPVGKQSALLLKSMSAQNLTGDNRRSVTPSRLKRESLPPLPQLIMSKSDSSRHLYHPSSGSTSPQPWESPTTSRHAKACSYMSPTTSSIAKVSRAASIGDGLHLGVASGEASSCSGPAASPTSPSHAAAPLLPSPSTPLPGPCESRLSNSGSQTPPPKSTKGRVFGRSSNSVSEHSSRLSPTDSTEAAAAALKDCYARTAEHQMEAAKSVSPHPASQPVSVKSSLHPEGVSQSQQHERPLMAVQAFSVSSESQSDQAEPVANLETCRQAAAELCENMKKASQLYRTVSFCGGAVCAERQEMERVLAEAMLVVRSELEAISRPAPVVGVAEGGERVLSLLEQYSQLLLQSLEKRLDHKI</sequence>
<evidence type="ECO:0000259" key="6">
    <source>
        <dbReference type="Pfam" id="PF24782"/>
    </source>
</evidence>
<dbReference type="InterPro" id="IPR056162">
    <property type="entry name" value="WD40_MABP1-WDR62_2nd"/>
</dbReference>
<dbReference type="Gene3D" id="2.130.10.10">
    <property type="entry name" value="YVTN repeat-like/Quinoprotein amine dehydrogenase"/>
    <property type="match status" value="4"/>
</dbReference>
<dbReference type="Proteomes" id="UP000694621">
    <property type="component" value="Unplaced"/>
</dbReference>
<evidence type="ECO:0000313" key="7">
    <source>
        <dbReference type="Ensembl" id="ENSAMXP00005026430.1"/>
    </source>
</evidence>
<accession>A0A8B9JVG1</accession>
<feature type="compositionally biased region" description="Polar residues" evidence="4">
    <location>
        <begin position="1180"/>
        <end position="1195"/>
    </location>
</feature>
<feature type="region of interest" description="Disordered" evidence="4">
    <location>
        <begin position="1227"/>
        <end position="1308"/>
    </location>
</feature>
<feature type="compositionally biased region" description="Polar residues" evidence="4">
    <location>
        <begin position="456"/>
        <end position="466"/>
    </location>
</feature>
<reference evidence="7" key="1">
    <citation type="submission" date="2025-08" db="UniProtKB">
        <authorList>
            <consortium name="Ensembl"/>
        </authorList>
    </citation>
    <scope>IDENTIFICATION</scope>
</reference>
<feature type="region of interest" description="Disordered" evidence="4">
    <location>
        <begin position="868"/>
        <end position="1073"/>
    </location>
</feature>
<feature type="region of interest" description="Disordered" evidence="4">
    <location>
        <begin position="456"/>
        <end position="477"/>
    </location>
</feature>
<feature type="compositionally biased region" description="Polar residues" evidence="4">
    <location>
        <begin position="1060"/>
        <end position="1069"/>
    </location>
</feature>
<dbReference type="GO" id="GO:0005737">
    <property type="term" value="C:cytoplasm"/>
    <property type="evidence" value="ECO:0007669"/>
    <property type="project" value="TreeGrafter"/>
</dbReference>
<feature type="compositionally biased region" description="Acidic residues" evidence="4">
    <location>
        <begin position="811"/>
        <end position="822"/>
    </location>
</feature>
<feature type="region of interest" description="Disordered" evidence="4">
    <location>
        <begin position="775"/>
        <end position="850"/>
    </location>
</feature>
<feature type="compositionally biased region" description="Pro residues" evidence="4">
    <location>
        <begin position="1254"/>
        <end position="1263"/>
    </location>
</feature>
<dbReference type="Pfam" id="PF24782">
    <property type="entry name" value="WD40_MABP1-WDR62_2nd"/>
    <property type="match status" value="1"/>
</dbReference>
<feature type="compositionally biased region" description="Basic and acidic residues" evidence="4">
    <location>
        <begin position="1084"/>
        <end position="1097"/>
    </location>
</feature>
<feature type="compositionally biased region" description="Low complexity" evidence="4">
    <location>
        <begin position="829"/>
        <end position="844"/>
    </location>
</feature>
<feature type="compositionally biased region" description="Polar residues" evidence="4">
    <location>
        <begin position="1136"/>
        <end position="1151"/>
    </location>
</feature>
<feature type="compositionally biased region" description="Basic and acidic residues" evidence="4">
    <location>
        <begin position="994"/>
        <end position="1023"/>
    </location>
</feature>
<gene>
    <name evidence="7" type="primary">LOC103025404</name>
</gene>
<dbReference type="Ensembl" id="ENSAMXT00005029097.1">
    <property type="protein sequence ID" value="ENSAMXP00005026430.1"/>
    <property type="gene ID" value="ENSAMXG00005013315.1"/>
</dbReference>
<feature type="compositionally biased region" description="Acidic residues" evidence="4">
    <location>
        <begin position="781"/>
        <end position="791"/>
    </location>
</feature>
<feature type="region of interest" description="Disordered" evidence="4">
    <location>
        <begin position="1084"/>
        <end position="1103"/>
    </location>
</feature>
<dbReference type="SUPFAM" id="SSF50998">
    <property type="entry name" value="Quinoprotein alcohol dehydrogenase-like"/>
    <property type="match status" value="1"/>
</dbReference>
<dbReference type="InterPro" id="IPR056161">
    <property type="entry name" value="WD40_MABP1-WDR62_1st"/>
</dbReference>
<evidence type="ECO:0000256" key="4">
    <source>
        <dbReference type="SAM" id="MobiDB-lite"/>
    </source>
</evidence>
<keyword evidence="1 3" id="KW-0853">WD repeat</keyword>
<dbReference type="PANTHER" id="PTHR44813:SF1">
    <property type="entry name" value="MITOGEN-ACTIVATED PROTEIN KINASE-BINDING PROTEIN 1"/>
    <property type="match status" value="1"/>
</dbReference>
<evidence type="ECO:0000313" key="8">
    <source>
        <dbReference type="Proteomes" id="UP000694621"/>
    </source>
</evidence>
<feature type="compositionally biased region" description="Low complexity" evidence="4">
    <location>
        <begin position="1290"/>
        <end position="1302"/>
    </location>
</feature>
<dbReference type="PANTHER" id="PTHR44813">
    <property type="entry name" value="MITOGEN-ACTIVATED PROTEIN KINASE-BINDING PROTEIN 1"/>
    <property type="match status" value="1"/>
</dbReference>
<dbReference type="SMART" id="SM00320">
    <property type="entry name" value="WD40"/>
    <property type="match status" value="12"/>
</dbReference>
<feature type="compositionally biased region" description="Basic and acidic residues" evidence="4">
    <location>
        <begin position="950"/>
        <end position="961"/>
    </location>
</feature>
<proteinExistence type="predicted"/>
<evidence type="ECO:0000256" key="1">
    <source>
        <dbReference type="ARBA" id="ARBA00022574"/>
    </source>
</evidence>
<feature type="domain" description="MABP1/WDR62 second WD40" evidence="6">
    <location>
        <begin position="389"/>
        <end position="730"/>
    </location>
</feature>
<dbReference type="InterPro" id="IPR015943">
    <property type="entry name" value="WD40/YVTN_repeat-like_dom_sf"/>
</dbReference>
<name>A0A8B9JVG1_ASTMX</name>
<dbReference type="GeneID" id="103025404"/>
<dbReference type="InterPro" id="IPR055292">
    <property type="entry name" value="MABP1"/>
</dbReference>
<dbReference type="InterPro" id="IPR001680">
    <property type="entry name" value="WD40_rpt"/>
</dbReference>
<feature type="compositionally biased region" description="Basic and acidic residues" evidence="4">
    <location>
        <begin position="792"/>
        <end position="810"/>
    </location>
</feature>
<protein>
    <submittedName>
        <fullName evidence="7">Mitogen-activated protein kinase-binding protein 1-like</fullName>
    </submittedName>
</protein>
<feature type="region of interest" description="Disordered" evidence="4">
    <location>
        <begin position="1325"/>
        <end position="1358"/>
    </location>
</feature>
<feature type="compositionally biased region" description="Polar residues" evidence="4">
    <location>
        <begin position="890"/>
        <end position="902"/>
    </location>
</feature>
<keyword evidence="2" id="KW-0677">Repeat</keyword>
<dbReference type="PROSITE" id="PS50294">
    <property type="entry name" value="WD_REPEATS_REGION"/>
    <property type="match status" value="1"/>
</dbReference>
<dbReference type="Pfam" id="PF24780">
    <property type="entry name" value="WD40_MABP1-WDR62_1st"/>
    <property type="match status" value="1"/>
</dbReference>
<feature type="domain" description="MABP1/WDR62 first WD40" evidence="5">
    <location>
        <begin position="55"/>
        <end position="383"/>
    </location>
</feature>
<dbReference type="FunFam" id="2.130.10.10:FF:000046">
    <property type="entry name" value="WD repeat-containing protein 62 isoform 1"/>
    <property type="match status" value="1"/>
</dbReference>
<dbReference type="InterPro" id="IPR036322">
    <property type="entry name" value="WD40_repeat_dom_sf"/>
</dbReference>
<dbReference type="OrthoDB" id="6154712at2759"/>
<feature type="compositionally biased region" description="Low complexity" evidence="4">
    <location>
        <begin position="1229"/>
        <end position="1253"/>
    </location>
</feature>
<dbReference type="GO" id="GO:0046330">
    <property type="term" value="P:positive regulation of JNK cascade"/>
    <property type="evidence" value="ECO:0007669"/>
    <property type="project" value="TreeGrafter"/>
</dbReference>
<evidence type="ECO:0000256" key="2">
    <source>
        <dbReference type="ARBA" id="ARBA00022737"/>
    </source>
</evidence>
<dbReference type="InterPro" id="IPR011047">
    <property type="entry name" value="Quinoprotein_ADH-like_sf"/>
</dbReference>
<feature type="repeat" description="WD" evidence="3">
    <location>
        <begin position="697"/>
        <end position="730"/>
    </location>
</feature>
<dbReference type="GO" id="GO:0043124">
    <property type="term" value="P:negative regulation of canonical NF-kappaB signal transduction"/>
    <property type="evidence" value="ECO:0007669"/>
    <property type="project" value="TreeGrafter"/>
</dbReference>
<dbReference type="SUPFAM" id="SSF50978">
    <property type="entry name" value="WD40 repeat-like"/>
    <property type="match status" value="1"/>
</dbReference>
<feature type="region of interest" description="Disordered" evidence="4">
    <location>
        <begin position="1136"/>
        <end position="1207"/>
    </location>
</feature>
<dbReference type="PROSITE" id="PS50082">
    <property type="entry name" value="WD_REPEATS_2"/>
    <property type="match status" value="1"/>
</dbReference>